<dbReference type="EMBL" id="JBAMIC010000021">
    <property type="protein sequence ID" value="KAK7092839.1"/>
    <property type="molecule type" value="Genomic_DNA"/>
</dbReference>
<evidence type="ECO:0000313" key="3">
    <source>
        <dbReference type="EMBL" id="KAK7092839.1"/>
    </source>
</evidence>
<comment type="caution">
    <text evidence="3">The sequence shown here is derived from an EMBL/GenBank/DDBJ whole genome shotgun (WGS) entry which is preliminary data.</text>
</comment>
<sequence length="164" mass="18207">MMKYAALVKTLVVVVFLMEALVSGCDSSVSDVAFKARQDFVIGSSWLEACSSPFNFTRVDVNKGQGFNKDTSTFVVPVTGTYLFNIYFRPRKYIALNAYPVSLRVKEIQTPLTMTSHKPWSSSATLKLDKGKAVTVWPHSEGKFCNYLLDPGPVIFSGTLIHKP</sequence>
<keyword evidence="4" id="KW-1185">Reference proteome</keyword>
<dbReference type="Gene3D" id="2.60.120.40">
    <property type="match status" value="1"/>
</dbReference>
<gene>
    <name evidence="3" type="ORF">V1264_008524</name>
</gene>
<proteinExistence type="predicted"/>
<dbReference type="AlphaFoldDB" id="A0AAN9G2U5"/>
<dbReference type="InterPro" id="IPR001073">
    <property type="entry name" value="C1q_dom"/>
</dbReference>
<dbReference type="Pfam" id="PF00386">
    <property type="entry name" value="C1q"/>
    <property type="match status" value="1"/>
</dbReference>
<keyword evidence="1" id="KW-0732">Signal</keyword>
<feature type="domain" description="C1q" evidence="2">
    <location>
        <begin position="52"/>
        <end position="160"/>
    </location>
</feature>
<accession>A0AAN9G2U5</accession>
<protein>
    <recommendedName>
        <fullName evidence="2">C1q domain-containing protein</fullName>
    </recommendedName>
</protein>
<dbReference type="InterPro" id="IPR008983">
    <property type="entry name" value="Tumour_necrosis_fac-like_dom"/>
</dbReference>
<dbReference type="SUPFAM" id="SSF49842">
    <property type="entry name" value="TNF-like"/>
    <property type="match status" value="1"/>
</dbReference>
<evidence type="ECO:0000256" key="1">
    <source>
        <dbReference type="SAM" id="SignalP"/>
    </source>
</evidence>
<reference evidence="3 4" key="1">
    <citation type="submission" date="2024-02" db="EMBL/GenBank/DDBJ databases">
        <title>Chromosome-scale genome assembly of the rough periwinkle Littorina saxatilis.</title>
        <authorList>
            <person name="De Jode A."/>
            <person name="Faria R."/>
            <person name="Formenti G."/>
            <person name="Sims Y."/>
            <person name="Smith T.P."/>
            <person name="Tracey A."/>
            <person name="Wood J.M.D."/>
            <person name="Zagrodzka Z.B."/>
            <person name="Johannesson K."/>
            <person name="Butlin R.K."/>
            <person name="Leder E.H."/>
        </authorList>
    </citation>
    <scope>NUCLEOTIDE SEQUENCE [LARGE SCALE GENOMIC DNA]</scope>
    <source>
        <strain evidence="3">Snail1</strain>
        <tissue evidence="3">Muscle</tissue>
    </source>
</reference>
<evidence type="ECO:0000313" key="4">
    <source>
        <dbReference type="Proteomes" id="UP001374579"/>
    </source>
</evidence>
<feature type="signal peptide" evidence="1">
    <location>
        <begin position="1"/>
        <end position="27"/>
    </location>
</feature>
<organism evidence="3 4">
    <name type="scientific">Littorina saxatilis</name>
    <dbReference type="NCBI Taxonomy" id="31220"/>
    <lineage>
        <taxon>Eukaryota</taxon>
        <taxon>Metazoa</taxon>
        <taxon>Spiralia</taxon>
        <taxon>Lophotrochozoa</taxon>
        <taxon>Mollusca</taxon>
        <taxon>Gastropoda</taxon>
        <taxon>Caenogastropoda</taxon>
        <taxon>Littorinimorpha</taxon>
        <taxon>Littorinoidea</taxon>
        <taxon>Littorinidae</taxon>
        <taxon>Littorina</taxon>
    </lineage>
</organism>
<feature type="chain" id="PRO_5042922328" description="C1q domain-containing protein" evidence="1">
    <location>
        <begin position="28"/>
        <end position="164"/>
    </location>
</feature>
<evidence type="ECO:0000259" key="2">
    <source>
        <dbReference type="Pfam" id="PF00386"/>
    </source>
</evidence>
<name>A0AAN9G2U5_9CAEN</name>
<dbReference type="Proteomes" id="UP001374579">
    <property type="component" value="Unassembled WGS sequence"/>
</dbReference>